<gene>
    <name evidence="5" type="ORF">EV184_103243</name>
</gene>
<dbReference type="GO" id="GO:0006355">
    <property type="term" value="P:regulation of DNA-templated transcription"/>
    <property type="evidence" value="ECO:0007669"/>
    <property type="project" value="InterPro"/>
</dbReference>
<feature type="domain" description="HTH luxR-type" evidence="4">
    <location>
        <begin position="186"/>
        <end position="251"/>
    </location>
</feature>
<dbReference type="SUPFAM" id="SSF46894">
    <property type="entry name" value="C-terminal effector domain of the bipartite response regulators"/>
    <property type="match status" value="1"/>
</dbReference>
<dbReference type="EMBL" id="SLVU01000003">
    <property type="protein sequence ID" value="TCN33229.1"/>
    <property type="molecule type" value="Genomic_DNA"/>
</dbReference>
<proteinExistence type="predicted"/>
<dbReference type="PANTHER" id="PTHR44688:SF16">
    <property type="entry name" value="DNA-BINDING TRANSCRIPTIONAL ACTIVATOR DEVR_DOSR"/>
    <property type="match status" value="1"/>
</dbReference>
<dbReference type="CDD" id="cd06170">
    <property type="entry name" value="LuxR_C_like"/>
    <property type="match status" value="1"/>
</dbReference>
<name>A0A4R2C3P0_9HYPH</name>
<dbReference type="AlphaFoldDB" id="A0A4R2C3P0"/>
<keyword evidence="3" id="KW-0804">Transcription</keyword>
<dbReference type="PRINTS" id="PR00038">
    <property type="entry name" value="HTHLUXR"/>
</dbReference>
<sequence length="265" mass="29250">MERVRGMALRNVADQGRVGAAGFAEGKRRAEPRRVILIVSSVGSVSERLIEAMEREFPWVLVDQVDDVNAACRSFLYPVSLILVDIGLMRALEGASSRLLHLHPQALTAIIEPHGQGQNSSFGDILRSPLVRGMLPMNVRLDVWLSVIRLMLCGGAYFPPEFMFQASKAAHHLPADNGGAANARGEVEGVADLTARELQILEMVSRGLQNKLIAAEIRLSEHTVKIHLHNIITKLGAHNRTEAAARYRSFQDRKSSAMKEFRSTI</sequence>
<accession>A0A4R2C3P0</accession>
<protein>
    <submittedName>
        <fullName evidence="5">DNA-binding NarL/FixJ family response regulator</fullName>
    </submittedName>
</protein>
<dbReference type="SMART" id="SM00421">
    <property type="entry name" value="HTH_LUXR"/>
    <property type="match status" value="1"/>
</dbReference>
<evidence type="ECO:0000256" key="1">
    <source>
        <dbReference type="ARBA" id="ARBA00023015"/>
    </source>
</evidence>
<evidence type="ECO:0000313" key="6">
    <source>
        <dbReference type="Proteomes" id="UP000295043"/>
    </source>
</evidence>
<evidence type="ECO:0000256" key="3">
    <source>
        <dbReference type="ARBA" id="ARBA00023163"/>
    </source>
</evidence>
<dbReference type="InterPro" id="IPR036388">
    <property type="entry name" value="WH-like_DNA-bd_sf"/>
</dbReference>
<dbReference type="PROSITE" id="PS50043">
    <property type="entry name" value="HTH_LUXR_2"/>
    <property type="match status" value="1"/>
</dbReference>
<dbReference type="PANTHER" id="PTHR44688">
    <property type="entry name" value="DNA-BINDING TRANSCRIPTIONAL ACTIVATOR DEVR_DOSR"/>
    <property type="match status" value="1"/>
</dbReference>
<evidence type="ECO:0000256" key="2">
    <source>
        <dbReference type="ARBA" id="ARBA00023125"/>
    </source>
</evidence>
<dbReference type="Pfam" id="PF00196">
    <property type="entry name" value="GerE"/>
    <property type="match status" value="1"/>
</dbReference>
<evidence type="ECO:0000259" key="4">
    <source>
        <dbReference type="PROSITE" id="PS50043"/>
    </source>
</evidence>
<dbReference type="Proteomes" id="UP000295043">
    <property type="component" value="Unassembled WGS sequence"/>
</dbReference>
<dbReference type="InterPro" id="IPR016032">
    <property type="entry name" value="Sig_transdc_resp-reg_C-effctor"/>
</dbReference>
<organism evidence="5 6">
    <name type="scientific">Sinorhizobium americanum</name>
    <dbReference type="NCBI Taxonomy" id="194963"/>
    <lineage>
        <taxon>Bacteria</taxon>
        <taxon>Pseudomonadati</taxon>
        <taxon>Pseudomonadota</taxon>
        <taxon>Alphaproteobacteria</taxon>
        <taxon>Hyphomicrobiales</taxon>
        <taxon>Rhizobiaceae</taxon>
        <taxon>Sinorhizobium/Ensifer group</taxon>
        <taxon>Sinorhizobium</taxon>
    </lineage>
</organism>
<dbReference type="InterPro" id="IPR000792">
    <property type="entry name" value="Tscrpt_reg_LuxR_C"/>
</dbReference>
<dbReference type="PROSITE" id="PS00622">
    <property type="entry name" value="HTH_LUXR_1"/>
    <property type="match status" value="1"/>
</dbReference>
<keyword evidence="2 5" id="KW-0238">DNA-binding</keyword>
<keyword evidence="1" id="KW-0805">Transcription regulation</keyword>
<comment type="caution">
    <text evidence="5">The sequence shown here is derived from an EMBL/GenBank/DDBJ whole genome shotgun (WGS) entry which is preliminary data.</text>
</comment>
<dbReference type="Gene3D" id="1.10.10.10">
    <property type="entry name" value="Winged helix-like DNA-binding domain superfamily/Winged helix DNA-binding domain"/>
    <property type="match status" value="1"/>
</dbReference>
<reference evidence="5 6" key="1">
    <citation type="submission" date="2019-03" db="EMBL/GenBank/DDBJ databases">
        <title>Genomic Encyclopedia of Type Strains, Phase IV (KMG-V): Genome sequencing to study the core and pangenomes of soil and plant-associated prokaryotes.</title>
        <authorList>
            <person name="Whitman W."/>
        </authorList>
    </citation>
    <scope>NUCLEOTIDE SEQUENCE [LARGE SCALE GENOMIC DNA]</scope>
    <source>
        <strain evidence="5 6">23C40</strain>
    </source>
</reference>
<evidence type="ECO:0000313" key="5">
    <source>
        <dbReference type="EMBL" id="TCN33229.1"/>
    </source>
</evidence>
<dbReference type="GO" id="GO:0003677">
    <property type="term" value="F:DNA binding"/>
    <property type="evidence" value="ECO:0007669"/>
    <property type="project" value="UniProtKB-KW"/>
</dbReference>